<evidence type="ECO:0000256" key="3">
    <source>
        <dbReference type="ARBA" id="ARBA00022723"/>
    </source>
</evidence>
<dbReference type="Pfam" id="PF02574">
    <property type="entry name" value="S-methyl_trans"/>
    <property type="match status" value="1"/>
</dbReference>
<dbReference type="GO" id="GO:0032259">
    <property type="term" value="P:methylation"/>
    <property type="evidence" value="ECO:0007669"/>
    <property type="project" value="UniProtKB-KW"/>
</dbReference>
<dbReference type="FunFam" id="3.20.20.330:FF:000002">
    <property type="entry name" value="Homocysteine S-methyltransferase"/>
    <property type="match status" value="1"/>
</dbReference>
<feature type="binding site" evidence="7">
    <location>
        <position position="302"/>
    </location>
    <ligand>
        <name>Zn(2+)</name>
        <dbReference type="ChEBI" id="CHEBI:29105"/>
    </ligand>
</feature>
<dbReference type="GO" id="GO:0009086">
    <property type="term" value="P:methionine biosynthetic process"/>
    <property type="evidence" value="ECO:0007669"/>
    <property type="project" value="InterPro"/>
</dbReference>
<dbReference type="GO" id="GO:0008270">
    <property type="term" value="F:zinc ion binding"/>
    <property type="evidence" value="ECO:0007669"/>
    <property type="project" value="InterPro"/>
</dbReference>
<dbReference type="STRING" id="416873.SAMN04487951_107252"/>
<evidence type="ECO:0000256" key="1">
    <source>
        <dbReference type="ARBA" id="ARBA00022603"/>
    </source>
</evidence>
<dbReference type="EMBL" id="FNII01000007">
    <property type="protein sequence ID" value="SDN73439.1"/>
    <property type="molecule type" value="Genomic_DNA"/>
</dbReference>
<keyword evidence="10" id="KW-1185">Reference proteome</keyword>
<dbReference type="PANTHER" id="PTHR46015">
    <property type="entry name" value="ZGC:172121"/>
    <property type="match status" value="1"/>
</dbReference>
<dbReference type="Proteomes" id="UP000199677">
    <property type="component" value="Unassembled WGS sequence"/>
</dbReference>
<dbReference type="AlphaFoldDB" id="A0A1H0DTQ2"/>
<dbReference type="InterPro" id="IPR051486">
    <property type="entry name" value="Hcy_S-methyltransferase"/>
</dbReference>
<evidence type="ECO:0000313" key="9">
    <source>
        <dbReference type="EMBL" id="SDN73439.1"/>
    </source>
</evidence>
<evidence type="ECO:0000259" key="8">
    <source>
        <dbReference type="PROSITE" id="PS50970"/>
    </source>
</evidence>
<organism evidence="9 10">
    <name type="scientific">Vreelandella arcis</name>
    <dbReference type="NCBI Taxonomy" id="416873"/>
    <lineage>
        <taxon>Bacteria</taxon>
        <taxon>Pseudomonadati</taxon>
        <taxon>Pseudomonadota</taxon>
        <taxon>Gammaproteobacteria</taxon>
        <taxon>Oceanospirillales</taxon>
        <taxon>Halomonadaceae</taxon>
        <taxon>Vreelandella</taxon>
    </lineage>
</organism>
<accession>A0A1H0DTQ2</accession>
<feature type="binding site" evidence="7">
    <location>
        <position position="301"/>
    </location>
    <ligand>
        <name>Zn(2+)</name>
        <dbReference type="ChEBI" id="CHEBI:29105"/>
    </ligand>
</feature>
<feature type="binding site" evidence="6 7">
    <location>
        <position position="230"/>
    </location>
    <ligand>
        <name>Zn(2+)</name>
        <dbReference type="ChEBI" id="CHEBI:29105"/>
    </ligand>
</feature>
<keyword evidence="4 6" id="KW-0862">Zinc</keyword>
<keyword evidence="1 7" id="KW-0489">Methyltransferase</keyword>
<sequence>MSESNPIKALLADVPFMVIDGALATELEALGCDLNDALWSARLLTQAPEKIRQVHQAYFEAGADCAITASYQATVPGFMQAGLTAEEARALIQLSVTLAQQARDAVWQPGQSDRPKPLVAASVGPYGAYLADGSEYRGGYDLDRAGLVEFHRERFELLLAAGADLLAAETLPSLEEAMAITDLLAEHPGAQAWITFSAKDGQHISDGTPIEECAAALANCPGVAAIGVNCTALPHIESLIQAIRRQCDLPVLVYPNSGEVYDPVTKTWHPAQCDHTAADLSGLAQGVEHWLAAGASGIGGCCRTTPEDIQALAEWRRSRQLA</sequence>
<evidence type="ECO:0000256" key="5">
    <source>
        <dbReference type="ARBA" id="ARBA00076752"/>
    </source>
</evidence>
<dbReference type="Gene3D" id="3.20.20.330">
    <property type="entry name" value="Homocysteine-binding-like domain"/>
    <property type="match status" value="1"/>
</dbReference>
<dbReference type="GO" id="GO:0033528">
    <property type="term" value="P:S-methylmethionine cycle"/>
    <property type="evidence" value="ECO:0007669"/>
    <property type="project" value="TreeGrafter"/>
</dbReference>
<keyword evidence="2 7" id="KW-0808">Transferase</keyword>
<evidence type="ECO:0000256" key="4">
    <source>
        <dbReference type="ARBA" id="ARBA00022833"/>
    </source>
</evidence>
<name>A0A1H0DTQ2_9GAMM</name>
<protein>
    <recommendedName>
        <fullName evidence="5">S-methylmethionine:homocysteine methyltransferase</fullName>
    </recommendedName>
</protein>
<proteinExistence type="predicted"/>
<reference evidence="10" key="1">
    <citation type="submission" date="2016-10" db="EMBL/GenBank/DDBJ databases">
        <authorList>
            <person name="Varghese N."/>
            <person name="Submissions S."/>
        </authorList>
    </citation>
    <scope>NUCLEOTIDE SEQUENCE [LARGE SCALE GENOMIC DNA]</scope>
    <source>
        <strain evidence="10">CGMCC 1.6494</strain>
    </source>
</reference>
<evidence type="ECO:0000313" key="10">
    <source>
        <dbReference type="Proteomes" id="UP000199677"/>
    </source>
</evidence>
<keyword evidence="3 6" id="KW-0479">Metal-binding</keyword>
<evidence type="ECO:0000256" key="6">
    <source>
        <dbReference type="PIRSR" id="PIRSR037505-2"/>
    </source>
</evidence>
<dbReference type="InterPro" id="IPR003726">
    <property type="entry name" value="HCY_dom"/>
</dbReference>
<dbReference type="SUPFAM" id="SSF82282">
    <property type="entry name" value="Homocysteine S-methyltransferase"/>
    <property type="match status" value="1"/>
</dbReference>
<evidence type="ECO:0000256" key="7">
    <source>
        <dbReference type="PROSITE-ProRule" id="PRU00333"/>
    </source>
</evidence>
<dbReference type="InterPro" id="IPR036589">
    <property type="entry name" value="HCY_dom_sf"/>
</dbReference>
<dbReference type="NCBIfam" id="NF007020">
    <property type="entry name" value="PRK09485.1"/>
    <property type="match status" value="1"/>
</dbReference>
<dbReference type="PANTHER" id="PTHR46015:SF1">
    <property type="entry name" value="HOMOCYSTEINE S-METHYLTRANSFERASE-LIKE ISOFORM 1"/>
    <property type="match status" value="1"/>
</dbReference>
<dbReference type="RefSeq" id="WP_089706137.1">
    <property type="nucleotide sequence ID" value="NZ_FNII01000007.1"/>
</dbReference>
<gene>
    <name evidence="9" type="ORF">SAMN04487951_107252</name>
</gene>
<evidence type="ECO:0000256" key="2">
    <source>
        <dbReference type="ARBA" id="ARBA00022679"/>
    </source>
</evidence>
<comment type="cofactor">
    <cofactor evidence="6">
        <name>Zn(2+)</name>
        <dbReference type="ChEBI" id="CHEBI:29105"/>
    </cofactor>
    <text evidence="6">Binds 1 zinc ion per subunit.</text>
</comment>
<feature type="domain" description="Hcy-binding" evidence="8">
    <location>
        <begin position="5"/>
        <end position="316"/>
    </location>
</feature>
<dbReference type="PROSITE" id="PS50970">
    <property type="entry name" value="HCY"/>
    <property type="match status" value="1"/>
</dbReference>
<dbReference type="GO" id="GO:0008898">
    <property type="term" value="F:S-adenosylmethionine-homocysteine S-methyltransferase activity"/>
    <property type="evidence" value="ECO:0007669"/>
    <property type="project" value="TreeGrafter"/>
</dbReference>
<dbReference type="OrthoDB" id="9803687at2"/>